<dbReference type="AlphaFoldDB" id="A0A381Z9P3"/>
<feature type="non-terminal residue" evidence="2">
    <location>
        <position position="191"/>
    </location>
</feature>
<evidence type="ECO:0008006" key="3">
    <source>
        <dbReference type="Google" id="ProtNLM"/>
    </source>
</evidence>
<organism evidence="2">
    <name type="scientific">marine metagenome</name>
    <dbReference type="NCBI Taxonomy" id="408172"/>
    <lineage>
        <taxon>unclassified sequences</taxon>
        <taxon>metagenomes</taxon>
        <taxon>ecological metagenomes</taxon>
    </lineage>
</organism>
<feature type="transmembrane region" description="Helical" evidence="1">
    <location>
        <begin position="84"/>
        <end position="106"/>
    </location>
</feature>
<keyword evidence="1" id="KW-1133">Transmembrane helix</keyword>
<reference evidence="2" key="1">
    <citation type="submission" date="2018-05" db="EMBL/GenBank/DDBJ databases">
        <authorList>
            <person name="Lanie J.A."/>
            <person name="Ng W.-L."/>
            <person name="Kazmierczak K.M."/>
            <person name="Andrzejewski T.M."/>
            <person name="Davidsen T.M."/>
            <person name="Wayne K.J."/>
            <person name="Tettelin H."/>
            <person name="Glass J.I."/>
            <person name="Rusch D."/>
            <person name="Podicherti R."/>
            <person name="Tsui H.-C.T."/>
            <person name="Winkler M.E."/>
        </authorList>
    </citation>
    <scope>NUCLEOTIDE SEQUENCE</scope>
</reference>
<sequence length="191" mass="22455">MNVSQNRAFEWVSQDLQPYFLGFLVIVTFVRFFLILWPKFRILRQVAREDRFNKPMTRLWNTIRVAILQVKILKKGRSGWMHAFIFWGFFVLLIRAQWFFLVGFFPTVQFNIGAIATIYALLKDIFVVLVSFAVSYALYRRLVKKPERLTLSVEGIVILVFILMIMASDVLFDAGWQARNAQVSFSEIWIG</sequence>
<dbReference type="EMBL" id="UINC01020399">
    <property type="protein sequence ID" value="SVA85691.1"/>
    <property type="molecule type" value="Genomic_DNA"/>
</dbReference>
<dbReference type="Gene3D" id="1.20.950.20">
    <property type="entry name" value="Transmembrane di-heme cytochromes, Chain C"/>
    <property type="match status" value="1"/>
</dbReference>
<feature type="transmembrane region" description="Helical" evidence="1">
    <location>
        <begin position="151"/>
        <end position="172"/>
    </location>
</feature>
<feature type="transmembrane region" description="Helical" evidence="1">
    <location>
        <begin position="112"/>
        <end position="139"/>
    </location>
</feature>
<proteinExistence type="predicted"/>
<protein>
    <recommendedName>
        <fullName evidence="3">NarG-like domain-containing protein</fullName>
    </recommendedName>
</protein>
<evidence type="ECO:0000313" key="2">
    <source>
        <dbReference type="EMBL" id="SVA85691.1"/>
    </source>
</evidence>
<feature type="transmembrane region" description="Helical" evidence="1">
    <location>
        <begin position="20"/>
        <end position="38"/>
    </location>
</feature>
<accession>A0A381Z9P3</accession>
<dbReference type="SUPFAM" id="SSF103501">
    <property type="entry name" value="Respiratory nitrate reductase 1 gamma chain"/>
    <property type="match status" value="1"/>
</dbReference>
<keyword evidence="1" id="KW-0472">Membrane</keyword>
<name>A0A381Z9P3_9ZZZZ</name>
<evidence type="ECO:0000256" key="1">
    <source>
        <dbReference type="SAM" id="Phobius"/>
    </source>
</evidence>
<gene>
    <name evidence="2" type="ORF">METZ01_LOCUS138545</name>
</gene>
<dbReference type="InterPro" id="IPR036197">
    <property type="entry name" value="NarG-like_sf"/>
</dbReference>
<keyword evidence="1" id="KW-0812">Transmembrane</keyword>